<dbReference type="Proteomes" id="UP001156441">
    <property type="component" value="Unassembled WGS sequence"/>
</dbReference>
<dbReference type="EMBL" id="JAFFZE010000016">
    <property type="protein sequence ID" value="MCT2585769.1"/>
    <property type="molecule type" value="Genomic_DNA"/>
</dbReference>
<evidence type="ECO:0000313" key="2">
    <source>
        <dbReference type="EMBL" id="MCT2585769.1"/>
    </source>
</evidence>
<keyword evidence="3" id="KW-1185">Reference proteome</keyword>
<name>A0ABT2JE08_9PSEU</name>
<feature type="region of interest" description="Disordered" evidence="1">
    <location>
        <begin position="1"/>
        <end position="36"/>
    </location>
</feature>
<feature type="region of interest" description="Disordered" evidence="1">
    <location>
        <begin position="55"/>
        <end position="77"/>
    </location>
</feature>
<feature type="compositionally biased region" description="Basic and acidic residues" evidence="1">
    <location>
        <begin position="14"/>
        <end position="24"/>
    </location>
</feature>
<reference evidence="2 3" key="1">
    <citation type="submission" date="2021-02" db="EMBL/GenBank/DDBJ databases">
        <title>Actinophytocola xerophila sp. nov., isolated from soil of cotton cropping field.</title>
        <authorList>
            <person name="Huang R."/>
            <person name="Chen X."/>
            <person name="Ge X."/>
            <person name="Liu W."/>
        </authorList>
    </citation>
    <scope>NUCLEOTIDE SEQUENCE [LARGE SCALE GENOMIC DNA]</scope>
    <source>
        <strain evidence="2 3">S1-96</strain>
    </source>
</reference>
<accession>A0ABT2JE08</accession>
<evidence type="ECO:0000313" key="3">
    <source>
        <dbReference type="Proteomes" id="UP001156441"/>
    </source>
</evidence>
<evidence type="ECO:0000256" key="1">
    <source>
        <dbReference type="SAM" id="MobiDB-lite"/>
    </source>
</evidence>
<organism evidence="2 3">
    <name type="scientific">Actinophytocola gossypii</name>
    <dbReference type="NCBI Taxonomy" id="2812003"/>
    <lineage>
        <taxon>Bacteria</taxon>
        <taxon>Bacillati</taxon>
        <taxon>Actinomycetota</taxon>
        <taxon>Actinomycetes</taxon>
        <taxon>Pseudonocardiales</taxon>
        <taxon>Pseudonocardiaceae</taxon>
    </lineage>
</organism>
<sequence>MARETRPPVPAESGEYRVRGRRGADQGVRAGHRPGDVAGFRAYRREIRHPGVCGVPTATTVGSPVDGAAPAGTQQGT</sequence>
<gene>
    <name evidence="2" type="ORF">JT362_21870</name>
</gene>
<comment type="caution">
    <text evidence="2">The sequence shown here is derived from an EMBL/GenBank/DDBJ whole genome shotgun (WGS) entry which is preliminary data.</text>
</comment>
<proteinExistence type="predicted"/>
<protein>
    <submittedName>
        <fullName evidence="2">Uncharacterized protein</fullName>
    </submittedName>
</protein>
<dbReference type="RefSeq" id="WP_260193465.1">
    <property type="nucleotide sequence ID" value="NZ_JAFFZE010000016.1"/>
</dbReference>